<sequence length="149" mass="17808">MFFAKSVEHKFDRKLENFKAESRNNEKELEQIRTFLVSAHRERDSMIQTKNWKQQKYCCVHVELSQLSMLVEYMKILNTERILDNKGDPKITEFINLLIKPFDLDEKIKQLGCFDKTYPRLYLTDKSLKLYDAYEGIILNAAIMMKLFL</sequence>
<accession>A0ABD5LTK1</accession>
<name>A0ABD5LTK1_PROMI</name>
<comment type="caution">
    <text evidence="1">The sequence shown here is derived from an EMBL/GenBank/DDBJ whole genome shotgun (WGS) entry which is preliminary data.</text>
</comment>
<dbReference type="AlphaFoldDB" id="A0ABD5LTK1"/>
<proteinExistence type="predicted"/>
<gene>
    <name evidence="1" type="ORF">I3679_006450</name>
</gene>
<reference evidence="1" key="1">
    <citation type="submission" date="2021-05" db="EMBL/GenBank/DDBJ databases">
        <title>First report of NDM-5 and VEB-6 producing Proteus mirabilis isolated from blood of a sepsis patient in Kolkata, India.</title>
        <authorList>
            <person name="Halder G."/>
            <person name="Chaudhuri B."/>
            <person name="Dutta S."/>
        </authorList>
    </citation>
    <scope>NUCLEOTIDE SEQUENCE [LARGE SCALE GENOMIC DNA]</scope>
    <source>
        <strain evidence="1">7049</strain>
    </source>
</reference>
<protein>
    <submittedName>
        <fullName evidence="1">Uncharacterized protein</fullName>
    </submittedName>
</protein>
<organism evidence="1">
    <name type="scientific">Proteus mirabilis</name>
    <dbReference type="NCBI Taxonomy" id="584"/>
    <lineage>
        <taxon>Bacteria</taxon>
        <taxon>Pseudomonadati</taxon>
        <taxon>Pseudomonadota</taxon>
        <taxon>Gammaproteobacteria</taxon>
        <taxon>Enterobacterales</taxon>
        <taxon>Morganellaceae</taxon>
        <taxon>Proteus</taxon>
    </lineage>
</organism>
<evidence type="ECO:0000313" key="1">
    <source>
        <dbReference type="EMBL" id="MEY2343975.1"/>
    </source>
</evidence>
<dbReference type="EMBL" id="JADQCH020000001">
    <property type="protein sequence ID" value="MEY2343975.1"/>
    <property type="molecule type" value="Genomic_DNA"/>
</dbReference>